<reference evidence="2 3" key="1">
    <citation type="journal article" date="2018" name="Front. Plant Sci.">
        <title>Red Clover (Trifolium pratense) and Zigzag Clover (T. medium) - A Picture of Genomic Similarities and Differences.</title>
        <authorList>
            <person name="Dluhosova J."/>
            <person name="Istvanek J."/>
            <person name="Nedelnik J."/>
            <person name="Repkova J."/>
        </authorList>
    </citation>
    <scope>NUCLEOTIDE SEQUENCE [LARGE SCALE GENOMIC DNA]</scope>
    <source>
        <strain evidence="3">cv. 10/8</strain>
        <tissue evidence="2">Leaf</tissue>
    </source>
</reference>
<feature type="region of interest" description="Disordered" evidence="1">
    <location>
        <begin position="1"/>
        <end position="66"/>
    </location>
</feature>
<feature type="non-terminal residue" evidence="2">
    <location>
        <position position="66"/>
    </location>
</feature>
<comment type="caution">
    <text evidence="2">The sequence shown here is derived from an EMBL/GenBank/DDBJ whole genome shotgun (WGS) entry which is preliminary data.</text>
</comment>
<organism evidence="2 3">
    <name type="scientific">Trifolium medium</name>
    <dbReference type="NCBI Taxonomy" id="97028"/>
    <lineage>
        <taxon>Eukaryota</taxon>
        <taxon>Viridiplantae</taxon>
        <taxon>Streptophyta</taxon>
        <taxon>Embryophyta</taxon>
        <taxon>Tracheophyta</taxon>
        <taxon>Spermatophyta</taxon>
        <taxon>Magnoliopsida</taxon>
        <taxon>eudicotyledons</taxon>
        <taxon>Gunneridae</taxon>
        <taxon>Pentapetalae</taxon>
        <taxon>rosids</taxon>
        <taxon>fabids</taxon>
        <taxon>Fabales</taxon>
        <taxon>Fabaceae</taxon>
        <taxon>Papilionoideae</taxon>
        <taxon>50 kb inversion clade</taxon>
        <taxon>NPAAA clade</taxon>
        <taxon>Hologalegina</taxon>
        <taxon>IRL clade</taxon>
        <taxon>Trifolieae</taxon>
        <taxon>Trifolium</taxon>
    </lineage>
</organism>
<dbReference type="EMBL" id="LXQA011465264">
    <property type="protein sequence ID" value="MCI98143.1"/>
    <property type="molecule type" value="Genomic_DNA"/>
</dbReference>
<evidence type="ECO:0000313" key="2">
    <source>
        <dbReference type="EMBL" id="MCI98143.1"/>
    </source>
</evidence>
<feature type="non-terminal residue" evidence="2">
    <location>
        <position position="1"/>
    </location>
</feature>
<evidence type="ECO:0000256" key="1">
    <source>
        <dbReference type="SAM" id="MobiDB-lite"/>
    </source>
</evidence>
<keyword evidence="3" id="KW-1185">Reference proteome</keyword>
<dbReference type="Proteomes" id="UP000265520">
    <property type="component" value="Unassembled WGS sequence"/>
</dbReference>
<proteinExistence type="predicted"/>
<name>A0A392WF05_9FABA</name>
<dbReference type="AlphaFoldDB" id="A0A392WF05"/>
<protein>
    <submittedName>
        <fullName evidence="2">Uncharacterized protein</fullName>
    </submittedName>
</protein>
<sequence length="66" mass="6858">EKTITPDAAQDVGASTAQTNPNAATITESFGDSFGSEDATEEEVGQGDLEIQDSIDVLENSPAEEN</sequence>
<feature type="compositionally biased region" description="Acidic residues" evidence="1">
    <location>
        <begin position="38"/>
        <end position="53"/>
    </location>
</feature>
<evidence type="ECO:0000313" key="3">
    <source>
        <dbReference type="Proteomes" id="UP000265520"/>
    </source>
</evidence>
<accession>A0A392WF05</accession>
<feature type="compositionally biased region" description="Polar residues" evidence="1">
    <location>
        <begin position="13"/>
        <end position="30"/>
    </location>
</feature>